<geneLocation type="plasmid" evidence="1">
    <name>pDCPR1</name>
</geneLocation>
<protein>
    <submittedName>
        <fullName evidence="1">Uncharacterized protein</fullName>
    </submittedName>
</protein>
<dbReference type="AlphaFoldDB" id="A0A096XNS9"/>
<accession>A0A096XNS9</accession>
<proteinExistence type="predicted"/>
<reference evidence="1" key="1">
    <citation type="journal article" date="2014" name="Antimicrob. Agents Chemother.">
        <title>A blaVIM-2 Plasmid Disseminating in Extensively Drug-Resistant Clinical Pseudomonas aeruginosa and Serratia marcescens Isolates.</title>
        <authorList>
            <person name="Vilacoba E."/>
            <person name="Quiroga C."/>
            <person name="Pistorio M."/>
            <person name="Famiglietti A."/>
            <person name="Rodriguez H."/>
            <person name="Kovensky J."/>
            <person name="Deraspe M."/>
            <person name="Raymond F."/>
            <person name="Roy P.H."/>
            <person name="Centron D."/>
        </authorList>
    </citation>
    <scope>NUCLEOTIDE SEQUENCE</scope>
    <source>
        <strain evidence="1">Sm68313</strain>
        <plasmid evidence="1">pDCPR1</plasmid>
    </source>
</reference>
<dbReference type="RefSeq" id="WP_172685721.1">
    <property type="nucleotide sequence ID" value="NZ_KJ577613.1"/>
</dbReference>
<sequence length="161" mass="17768">MQIPERESLLHIYETEVKAAYDELLERFLFNRSGGVETLRHIAGRCGAQVAAAHKRCKRELMFAALKAARADGLDITPTVAEHLCTRLIGRGVALRAALVTFGTPGRTAATKSTVGQADLTDVEAALAPQVQSLIDEMTVIRERYKDEYDDRAREAVKKSK</sequence>
<organism evidence="1">
    <name type="scientific">Serratia marcescens</name>
    <dbReference type="NCBI Taxonomy" id="615"/>
    <lineage>
        <taxon>Bacteria</taxon>
        <taxon>Pseudomonadati</taxon>
        <taxon>Pseudomonadota</taxon>
        <taxon>Gammaproteobacteria</taxon>
        <taxon>Enterobacterales</taxon>
        <taxon>Yersiniaceae</taxon>
        <taxon>Serratia</taxon>
    </lineage>
</organism>
<dbReference type="EMBL" id="KJ577613">
    <property type="protein sequence ID" value="AID37273.1"/>
    <property type="molecule type" value="Genomic_DNA"/>
</dbReference>
<name>A0A096XNS9_SERMA</name>
<gene>
    <name evidence="1" type="ORF">pDCPR1_06</name>
</gene>
<keyword evidence="1" id="KW-0614">Plasmid</keyword>
<evidence type="ECO:0000313" key="1">
    <source>
        <dbReference type="EMBL" id="AID37273.1"/>
    </source>
</evidence>